<proteinExistence type="predicted"/>
<gene>
    <name evidence="1" type="ORF">LCGC14_2171970</name>
</gene>
<dbReference type="AlphaFoldDB" id="A0A0F9DPZ6"/>
<organism evidence="1">
    <name type="scientific">marine sediment metagenome</name>
    <dbReference type="NCBI Taxonomy" id="412755"/>
    <lineage>
        <taxon>unclassified sequences</taxon>
        <taxon>metagenomes</taxon>
        <taxon>ecological metagenomes</taxon>
    </lineage>
</organism>
<dbReference type="EMBL" id="LAZR01028057">
    <property type="protein sequence ID" value="KKL63754.1"/>
    <property type="molecule type" value="Genomic_DNA"/>
</dbReference>
<reference evidence="1" key="1">
    <citation type="journal article" date="2015" name="Nature">
        <title>Complex archaea that bridge the gap between prokaryotes and eukaryotes.</title>
        <authorList>
            <person name="Spang A."/>
            <person name="Saw J.H."/>
            <person name="Jorgensen S.L."/>
            <person name="Zaremba-Niedzwiedzka K."/>
            <person name="Martijn J."/>
            <person name="Lind A.E."/>
            <person name="van Eijk R."/>
            <person name="Schleper C."/>
            <person name="Guy L."/>
            <person name="Ettema T.J."/>
        </authorList>
    </citation>
    <scope>NUCLEOTIDE SEQUENCE</scope>
</reference>
<accession>A0A0F9DPZ6</accession>
<comment type="caution">
    <text evidence="1">The sequence shown here is derived from an EMBL/GenBank/DDBJ whole genome shotgun (WGS) entry which is preliminary data.</text>
</comment>
<protein>
    <submittedName>
        <fullName evidence="1">Uncharacterized protein</fullName>
    </submittedName>
</protein>
<name>A0A0F9DPZ6_9ZZZZ</name>
<evidence type="ECO:0000313" key="1">
    <source>
        <dbReference type="EMBL" id="KKL63754.1"/>
    </source>
</evidence>
<feature type="non-terminal residue" evidence="1">
    <location>
        <position position="83"/>
    </location>
</feature>
<sequence>MGIKNYITDPKTHKNAHVVETNDFDSHQGLVVATHPLKIYESTVKFFSNTDYGIDMNIAVAFGANPDVVYQENTEWTTSSIVG</sequence>